<gene>
    <name evidence="1" type="ORF">SDC9_93495</name>
</gene>
<dbReference type="EMBL" id="VSSQ01011416">
    <property type="protein sequence ID" value="MPM46789.1"/>
    <property type="molecule type" value="Genomic_DNA"/>
</dbReference>
<reference evidence="1" key="1">
    <citation type="submission" date="2019-08" db="EMBL/GenBank/DDBJ databases">
        <authorList>
            <person name="Kucharzyk K."/>
            <person name="Murdoch R.W."/>
            <person name="Higgins S."/>
            <person name="Loffler F."/>
        </authorList>
    </citation>
    <scope>NUCLEOTIDE SEQUENCE</scope>
</reference>
<accession>A0A645A0T3</accession>
<dbReference type="AntiFam" id="ANF00185">
    <property type="entry name" value="Shadow ORF (opposite ybhD)"/>
</dbReference>
<comment type="caution">
    <text evidence="1">The sequence shown here is derived from an EMBL/GenBank/DDBJ whole genome shotgun (WGS) entry which is preliminary data.</text>
</comment>
<organism evidence="1">
    <name type="scientific">bioreactor metagenome</name>
    <dbReference type="NCBI Taxonomy" id="1076179"/>
    <lineage>
        <taxon>unclassified sequences</taxon>
        <taxon>metagenomes</taxon>
        <taxon>ecological metagenomes</taxon>
    </lineage>
</organism>
<proteinExistence type="predicted"/>
<dbReference type="AlphaFoldDB" id="A0A645A0T3"/>
<evidence type="ECO:0000313" key="1">
    <source>
        <dbReference type="EMBL" id="MPM46789.1"/>
    </source>
</evidence>
<name>A0A645A0T3_9ZZZZ</name>
<protein>
    <submittedName>
        <fullName evidence="1">Uncharacterized protein</fullName>
    </submittedName>
</protein>
<sequence length="188" mass="20483">MVVADEHTQFIAQHGFAVDVPCGHGRAGEGDVYLALLQRGLLLWWCEALEDDLYLRISQAQCGDDDGKDLHLGGWDKPDGQALPGLLARGPGFGEGALHLPKHLAGFIQKHLSYLGQFHLARATDQQHHPQRVLQAADLLAQRGLRGIEALGGAGEVQLFSDRDEITQTSEVHQNSLRMSLARISVNG</sequence>